<reference evidence="3 4" key="1">
    <citation type="submission" date="2018-09" db="EMBL/GenBank/DDBJ databases">
        <title>A high-quality reference genome of wild soybean provides a powerful tool to mine soybean genomes.</title>
        <authorList>
            <person name="Xie M."/>
            <person name="Chung C.Y.L."/>
            <person name="Li M.-W."/>
            <person name="Wong F.-L."/>
            <person name="Chan T.-F."/>
            <person name="Lam H.-M."/>
        </authorList>
    </citation>
    <scope>NUCLEOTIDE SEQUENCE [LARGE SCALE GENOMIC DNA]</scope>
    <source>
        <strain evidence="4">cv. W05</strain>
        <tissue evidence="3">Hypocotyl of etiolated seedlings</tissue>
    </source>
</reference>
<feature type="coiled-coil region" evidence="1">
    <location>
        <begin position="250"/>
        <end position="298"/>
    </location>
</feature>
<keyword evidence="4" id="KW-1185">Reference proteome</keyword>
<dbReference type="InterPro" id="IPR013783">
    <property type="entry name" value="Ig-like_fold"/>
</dbReference>
<proteinExistence type="predicted"/>
<feature type="domain" description="AMP-activated protein kinase glycogen-binding" evidence="2">
    <location>
        <begin position="380"/>
        <end position="455"/>
    </location>
</feature>
<dbReference type="InterPro" id="IPR032640">
    <property type="entry name" value="AMPK1_CBM"/>
</dbReference>
<dbReference type="PANTHER" id="PTHR47342:SF1">
    <property type="entry name" value="PROTEIN PTST, CHLOROPLASTIC"/>
    <property type="match status" value="1"/>
</dbReference>
<sequence length="459" mass="51856">MDAFRLSHPFMLNTNFPNPSFICTLLSSPKIPIAFGSRRPTRFFIDMSVIEVAVDIQKKKKKNNNNKAFDATTFKVECLKKVLEWKHNAKGEQYHPVVAMWASLAFVLSHTVLTPDVLLCFLFDKENNNLFLMEISIARSHLETQGIFFSNVSRTIGWESTKKLPCNVASQSSRWDFHRLASSHQAFTAVYPRRPFICRANSMPISLQESASYGDNSIEDEDPSTDLEEETLAKPPTSEQIMALLADTQGAKLTKKLSEANRQNRFLKRQLNVTEDALVKFKNELAVMELEIQALARLAEEIAQCGIPEGSRKINGKYIHSHLVARLEGIVLLSNGLFLPTLPHLCPYQCKCVVFAYIAVNEQLKEQIKDVDAAQSKEVSVFWVGMAESVQVMGTFDGWSQGEHLSPEYTGSYTRFSTTLLLRPGRYEIKFLVDGEWHLSPEFPIIGEGLTKNNLLVVE</sequence>
<dbReference type="EMBL" id="QZWG01000013">
    <property type="protein sequence ID" value="RZB72792.1"/>
    <property type="molecule type" value="Genomic_DNA"/>
</dbReference>
<comment type="caution">
    <text evidence="3">The sequence shown here is derived from an EMBL/GenBank/DDBJ whole genome shotgun (WGS) entry which is preliminary data.</text>
</comment>
<dbReference type="Proteomes" id="UP000289340">
    <property type="component" value="Chromosome 13"/>
</dbReference>
<protein>
    <submittedName>
        <fullName evidence="3">Protein PTST, chloroplastic</fullName>
    </submittedName>
</protein>
<gene>
    <name evidence="3" type="ORF">D0Y65_036849</name>
</gene>
<dbReference type="AlphaFoldDB" id="A0A445HGZ1"/>
<dbReference type="Gene3D" id="2.60.40.10">
    <property type="entry name" value="Immunoglobulins"/>
    <property type="match status" value="1"/>
</dbReference>
<dbReference type="CDD" id="cd02859">
    <property type="entry name" value="E_set_AMPKbeta_like_N"/>
    <property type="match status" value="1"/>
</dbReference>
<dbReference type="PANTHER" id="PTHR47342">
    <property type="entry name" value="PROTEIN PTST, CHLOROPLASTIC"/>
    <property type="match status" value="1"/>
</dbReference>
<dbReference type="Pfam" id="PF16561">
    <property type="entry name" value="AMPK1_CBM"/>
    <property type="match status" value="1"/>
</dbReference>
<dbReference type="InterPro" id="IPR014756">
    <property type="entry name" value="Ig_E-set"/>
</dbReference>
<evidence type="ECO:0000313" key="4">
    <source>
        <dbReference type="Proteomes" id="UP000289340"/>
    </source>
</evidence>
<name>A0A445HGZ1_GLYSO</name>
<accession>A0A445HGZ1</accession>
<evidence type="ECO:0000313" key="3">
    <source>
        <dbReference type="EMBL" id="RZB72792.1"/>
    </source>
</evidence>
<organism evidence="3 4">
    <name type="scientific">Glycine soja</name>
    <name type="common">Wild soybean</name>
    <dbReference type="NCBI Taxonomy" id="3848"/>
    <lineage>
        <taxon>Eukaryota</taxon>
        <taxon>Viridiplantae</taxon>
        <taxon>Streptophyta</taxon>
        <taxon>Embryophyta</taxon>
        <taxon>Tracheophyta</taxon>
        <taxon>Spermatophyta</taxon>
        <taxon>Magnoliopsida</taxon>
        <taxon>eudicotyledons</taxon>
        <taxon>Gunneridae</taxon>
        <taxon>Pentapetalae</taxon>
        <taxon>rosids</taxon>
        <taxon>fabids</taxon>
        <taxon>Fabales</taxon>
        <taxon>Fabaceae</taxon>
        <taxon>Papilionoideae</taxon>
        <taxon>50 kb inversion clade</taxon>
        <taxon>NPAAA clade</taxon>
        <taxon>indigoferoid/millettioid clade</taxon>
        <taxon>Phaseoleae</taxon>
        <taxon>Glycine</taxon>
        <taxon>Glycine subgen. Soja</taxon>
    </lineage>
</organism>
<dbReference type="SUPFAM" id="SSF81296">
    <property type="entry name" value="E set domains"/>
    <property type="match status" value="1"/>
</dbReference>
<evidence type="ECO:0000259" key="2">
    <source>
        <dbReference type="Pfam" id="PF16561"/>
    </source>
</evidence>
<dbReference type="GO" id="GO:0009507">
    <property type="term" value="C:chloroplast"/>
    <property type="evidence" value="ECO:0007669"/>
    <property type="project" value="UniProtKB-ARBA"/>
</dbReference>
<keyword evidence="1" id="KW-0175">Coiled coil</keyword>
<evidence type="ECO:0000256" key="1">
    <source>
        <dbReference type="SAM" id="Coils"/>
    </source>
</evidence>